<dbReference type="PANTHER" id="PTHR31973">
    <property type="entry name" value="POLYPROTEIN, PUTATIVE-RELATED"/>
    <property type="match status" value="1"/>
</dbReference>
<protein>
    <submittedName>
        <fullName evidence="1">Uncharacterized protein</fullName>
    </submittedName>
</protein>
<accession>A0A9J5XJN7</accession>
<comment type="caution">
    <text evidence="1">The sequence shown here is derived from an EMBL/GenBank/DDBJ whole genome shotgun (WGS) entry which is preliminary data.</text>
</comment>
<dbReference type="AlphaFoldDB" id="A0A9J5XJN7"/>
<feature type="non-terminal residue" evidence="1">
    <location>
        <position position="1"/>
    </location>
</feature>
<evidence type="ECO:0000313" key="2">
    <source>
        <dbReference type="Proteomes" id="UP000824120"/>
    </source>
</evidence>
<dbReference type="OrthoDB" id="1305201at2759"/>
<keyword evidence="2" id="KW-1185">Reference proteome</keyword>
<organism evidence="1 2">
    <name type="scientific">Solanum commersonii</name>
    <name type="common">Commerson's wild potato</name>
    <name type="synonym">Commerson's nightshade</name>
    <dbReference type="NCBI Taxonomy" id="4109"/>
    <lineage>
        <taxon>Eukaryota</taxon>
        <taxon>Viridiplantae</taxon>
        <taxon>Streptophyta</taxon>
        <taxon>Embryophyta</taxon>
        <taxon>Tracheophyta</taxon>
        <taxon>Spermatophyta</taxon>
        <taxon>Magnoliopsida</taxon>
        <taxon>eudicotyledons</taxon>
        <taxon>Gunneridae</taxon>
        <taxon>Pentapetalae</taxon>
        <taxon>asterids</taxon>
        <taxon>lamiids</taxon>
        <taxon>Solanales</taxon>
        <taxon>Solanaceae</taxon>
        <taxon>Solanoideae</taxon>
        <taxon>Solaneae</taxon>
        <taxon>Solanum</taxon>
    </lineage>
</organism>
<gene>
    <name evidence="1" type="ORF">H5410_047768</name>
</gene>
<dbReference type="Proteomes" id="UP000824120">
    <property type="component" value="Chromosome 9"/>
</dbReference>
<dbReference type="EMBL" id="JACXVP010000009">
    <property type="protein sequence ID" value="KAG5587334.1"/>
    <property type="molecule type" value="Genomic_DNA"/>
</dbReference>
<reference evidence="1 2" key="1">
    <citation type="submission" date="2020-09" db="EMBL/GenBank/DDBJ databases">
        <title>De no assembly of potato wild relative species, Solanum commersonii.</title>
        <authorList>
            <person name="Cho K."/>
        </authorList>
    </citation>
    <scope>NUCLEOTIDE SEQUENCE [LARGE SCALE GENOMIC DNA]</scope>
    <source>
        <strain evidence="1">LZ3.2</strain>
        <tissue evidence="1">Leaf</tissue>
    </source>
</reference>
<dbReference type="PANTHER" id="PTHR31973:SF189">
    <property type="entry name" value="TRANSPOSASE, MUDR, PLANT, MULE TRANSPOSASE DOMAIN PROTEIN-RELATED"/>
    <property type="match status" value="1"/>
</dbReference>
<sequence>ISLWWEWIREPKLLYERKLVHKWEGYDFDLLSYIDITNEYINILGYVGVQQLIVSVPSEKYYEIEGDEGIRTLLSFVNDKFNVINLFVVEDSELDVDVENITKMLEIVIVIDDVSTDCTSDGTENNSDTSNDNYDYNSEELKVLAQEKRRVIDGSLCVYKNLHKSMTFKDIAEASRYITLHSLANGYNLTIKKVKTLKGEHKCDDPCGNYKVSATTIAFYFKEKLLANPKYKIKKMRVDMKTTFNINAHFEKCRRAKRMILEDMEGNFCDDYKKLVGVQML</sequence>
<proteinExistence type="predicted"/>
<evidence type="ECO:0000313" key="1">
    <source>
        <dbReference type="EMBL" id="KAG5587334.1"/>
    </source>
</evidence>
<name>A0A9J5XJN7_SOLCO</name>